<dbReference type="PROSITE" id="PS51257">
    <property type="entry name" value="PROKAR_LIPOPROTEIN"/>
    <property type="match status" value="1"/>
</dbReference>
<dbReference type="InterPro" id="IPR013517">
    <property type="entry name" value="FG-GAP"/>
</dbReference>
<dbReference type="InterPro" id="IPR028994">
    <property type="entry name" value="Integrin_alpha_N"/>
</dbReference>
<feature type="signal peptide" evidence="4">
    <location>
        <begin position="1"/>
        <end position="31"/>
    </location>
</feature>
<evidence type="ECO:0000256" key="4">
    <source>
        <dbReference type="SAM" id="SignalP"/>
    </source>
</evidence>
<feature type="chain" id="PRO_5012801824" description="Integrin" evidence="4">
    <location>
        <begin position="32"/>
        <end position="442"/>
    </location>
</feature>
<dbReference type="Proteomes" id="UP000192343">
    <property type="component" value="Unassembled WGS sequence"/>
</dbReference>
<evidence type="ECO:0000313" key="6">
    <source>
        <dbReference type="Proteomes" id="UP000192343"/>
    </source>
</evidence>
<dbReference type="Gene3D" id="2.130.10.130">
    <property type="entry name" value="Integrin alpha, N-terminal"/>
    <property type="match status" value="3"/>
</dbReference>
<keyword evidence="1 4" id="KW-0732">Signal</keyword>
<dbReference type="EMBL" id="MWQY01000006">
    <property type="protein sequence ID" value="ORC36283.1"/>
    <property type="molecule type" value="Genomic_DNA"/>
</dbReference>
<protein>
    <recommendedName>
        <fullName evidence="7">Integrin</fullName>
    </recommendedName>
</protein>
<keyword evidence="6" id="KW-1185">Reference proteome</keyword>
<dbReference type="SMART" id="SM00191">
    <property type="entry name" value="Int_alpha"/>
    <property type="match status" value="6"/>
</dbReference>
<dbReference type="AlphaFoldDB" id="A0A1Y1RZL9"/>
<dbReference type="STRING" id="1963862.B4O97_06755"/>
<evidence type="ECO:0000256" key="2">
    <source>
        <dbReference type="ARBA" id="ARBA00022737"/>
    </source>
</evidence>
<name>A0A1Y1RZL9_9SPIO</name>
<sequence length="442" mass="45087">MQMYTKKRFTILPRVLAGMTILTVISGCAGAGAGVGENSGDALPGVTWQQLAKFTGGAESHTQAGFSVAIDGHTAIVGVPGDDIRGYNAGSAYVFVRDGSGIWSRTDTLTASDAGENDIFGSSVALSGDFAIVGAPLHNGPTDNPFDTDGISRDSGAAYVFVRSGDSSWSQEAKLTGNRDLVIADDNFGSSVAISGDTAIVGSPYDEKGTANPDSGAAYVFRRNDEGNWPQEIRLSAADASAGDQFGSQVAISGYSAIVGAPFKDDGGNSSGSAYIFTRNGSWSQTKLSVDVSAGNQLGFGVAIDGDTAIAGAPGGGDDYRGLAYVFTRDAAGSWNLSDTLSPVDATEGACFGWSVAIDGDSTIVGAVGDGAGGFNSGAAFVFNRSAEGTWNQSGKLTAADAVAHNWFGHSLAISGQSAVIGVPRDDEVAQNSGATYFFALR</sequence>
<keyword evidence="2" id="KW-0677">Repeat</keyword>
<dbReference type="PANTHER" id="PTHR36220">
    <property type="entry name" value="UNNAMED PRODUCT"/>
    <property type="match status" value="1"/>
</dbReference>
<gene>
    <name evidence="5" type="ORF">B4O97_06755</name>
</gene>
<evidence type="ECO:0000313" key="5">
    <source>
        <dbReference type="EMBL" id="ORC36283.1"/>
    </source>
</evidence>
<accession>A0A1Y1RZL9</accession>
<evidence type="ECO:0000256" key="3">
    <source>
        <dbReference type="ARBA" id="ARBA00023180"/>
    </source>
</evidence>
<evidence type="ECO:0008006" key="7">
    <source>
        <dbReference type="Google" id="ProtNLM"/>
    </source>
</evidence>
<keyword evidence="3" id="KW-0325">Glycoprotein</keyword>
<reference evidence="5 6" key="1">
    <citation type="submission" date="2017-03" db="EMBL/GenBank/DDBJ databases">
        <title>Draft Genome sequence of Marispirochaeta sp. strain JC444.</title>
        <authorList>
            <person name="Shivani Y."/>
            <person name="Subhash Y."/>
            <person name="Sasikala C."/>
            <person name="Ramana C."/>
        </authorList>
    </citation>
    <scope>NUCLEOTIDE SEQUENCE [LARGE SCALE GENOMIC DNA]</scope>
    <source>
        <strain evidence="5 6">JC444</strain>
    </source>
</reference>
<dbReference type="Pfam" id="PF14312">
    <property type="entry name" value="FG-GAP_2"/>
    <property type="match status" value="7"/>
</dbReference>
<evidence type="ECO:0000256" key="1">
    <source>
        <dbReference type="ARBA" id="ARBA00022729"/>
    </source>
</evidence>
<dbReference type="SUPFAM" id="SSF69318">
    <property type="entry name" value="Integrin alpha N-terminal domain"/>
    <property type="match status" value="2"/>
</dbReference>
<proteinExistence type="predicted"/>
<dbReference type="PANTHER" id="PTHR36220:SF1">
    <property type="entry name" value="GAMMA TUBULIN COMPLEX COMPONENT C-TERMINAL DOMAIN-CONTAINING PROTEIN"/>
    <property type="match status" value="1"/>
</dbReference>
<organism evidence="5 6">
    <name type="scientific">Marispirochaeta aestuarii</name>
    <dbReference type="NCBI Taxonomy" id="1963862"/>
    <lineage>
        <taxon>Bacteria</taxon>
        <taxon>Pseudomonadati</taxon>
        <taxon>Spirochaetota</taxon>
        <taxon>Spirochaetia</taxon>
        <taxon>Spirochaetales</taxon>
        <taxon>Spirochaetaceae</taxon>
        <taxon>Marispirochaeta</taxon>
    </lineage>
</organism>
<comment type="caution">
    <text evidence="5">The sequence shown here is derived from an EMBL/GenBank/DDBJ whole genome shotgun (WGS) entry which is preliminary data.</text>
</comment>
<dbReference type="InterPro" id="IPR013519">
    <property type="entry name" value="Int_alpha_beta-p"/>
</dbReference>